<protein>
    <recommendedName>
        <fullName evidence="5">FRIGIDA-like protein</fullName>
    </recommendedName>
</protein>
<dbReference type="Gene3D" id="1.20.1270.60">
    <property type="entry name" value="Arfaptin homology (AH) domain/BAR domain"/>
    <property type="match status" value="1"/>
</dbReference>
<feature type="coiled-coil region" evidence="6">
    <location>
        <begin position="68"/>
        <end position="152"/>
    </location>
</feature>
<dbReference type="AlphaFoldDB" id="A0ABC8KVQ1"/>
<comment type="similarity">
    <text evidence="1 5">Belongs to the Frigida family.</text>
</comment>
<feature type="region of interest" description="Disordered" evidence="7">
    <location>
        <begin position="481"/>
        <end position="521"/>
    </location>
</feature>
<proteinExistence type="inferred from homology"/>
<keyword evidence="3 5" id="KW-0221">Differentiation</keyword>
<evidence type="ECO:0000313" key="9">
    <source>
        <dbReference type="Proteomes" id="UP001642260"/>
    </source>
</evidence>
<keyword evidence="6" id="KW-0175">Coiled coil</keyword>
<evidence type="ECO:0000256" key="5">
    <source>
        <dbReference type="RuleBase" id="RU364012"/>
    </source>
</evidence>
<dbReference type="Pfam" id="PF07899">
    <property type="entry name" value="Frigida"/>
    <property type="match status" value="1"/>
</dbReference>
<feature type="compositionally biased region" description="Basic and acidic residues" evidence="7">
    <location>
        <begin position="481"/>
        <end position="490"/>
    </location>
</feature>
<accession>A0ABC8KVQ1</accession>
<dbReference type="EMBL" id="CAKOAT010324043">
    <property type="protein sequence ID" value="CAH8362096.1"/>
    <property type="molecule type" value="Genomic_DNA"/>
</dbReference>
<evidence type="ECO:0000256" key="7">
    <source>
        <dbReference type="SAM" id="MobiDB-lite"/>
    </source>
</evidence>
<dbReference type="InterPro" id="IPR027267">
    <property type="entry name" value="AH/BAR_dom_sf"/>
</dbReference>
<evidence type="ECO:0000256" key="3">
    <source>
        <dbReference type="ARBA" id="ARBA00022782"/>
    </source>
</evidence>
<organism evidence="8 9">
    <name type="scientific">Eruca vesicaria subsp. sativa</name>
    <name type="common">Garden rocket</name>
    <name type="synonym">Eruca sativa</name>
    <dbReference type="NCBI Taxonomy" id="29727"/>
    <lineage>
        <taxon>Eukaryota</taxon>
        <taxon>Viridiplantae</taxon>
        <taxon>Streptophyta</taxon>
        <taxon>Embryophyta</taxon>
        <taxon>Tracheophyta</taxon>
        <taxon>Spermatophyta</taxon>
        <taxon>Magnoliopsida</taxon>
        <taxon>eudicotyledons</taxon>
        <taxon>Gunneridae</taxon>
        <taxon>Pentapetalae</taxon>
        <taxon>rosids</taxon>
        <taxon>malvids</taxon>
        <taxon>Brassicales</taxon>
        <taxon>Brassicaceae</taxon>
        <taxon>Brassiceae</taxon>
        <taxon>Eruca</taxon>
    </lineage>
</organism>
<comment type="caution">
    <text evidence="8">The sequence shown here is derived from an EMBL/GenBank/DDBJ whole genome shotgun (WGS) entry which is preliminary data.</text>
</comment>
<dbReference type="InterPro" id="IPR012474">
    <property type="entry name" value="Frigida"/>
</dbReference>
<name>A0ABC8KVQ1_ERUVS</name>
<evidence type="ECO:0000256" key="4">
    <source>
        <dbReference type="ARBA" id="ARBA00023089"/>
    </source>
</evidence>
<keyword evidence="4 5" id="KW-0287">Flowering</keyword>
<evidence type="ECO:0000256" key="1">
    <source>
        <dbReference type="ARBA" id="ARBA00008956"/>
    </source>
</evidence>
<dbReference type="PANTHER" id="PTHR31791:SF4">
    <property type="entry name" value="FRIGIDA-LIKE PROTEIN 3"/>
    <property type="match status" value="1"/>
</dbReference>
<keyword evidence="2 5" id="KW-0217">Developmental protein</keyword>
<dbReference type="PANTHER" id="PTHR31791">
    <property type="entry name" value="FRIGIDA-LIKE PROTEIN 3-RELATED"/>
    <property type="match status" value="1"/>
</dbReference>
<dbReference type="GO" id="GO:0030154">
    <property type="term" value="P:cell differentiation"/>
    <property type="evidence" value="ECO:0007669"/>
    <property type="project" value="UniProtKB-KW"/>
</dbReference>
<feature type="compositionally biased region" description="Polar residues" evidence="7">
    <location>
        <begin position="506"/>
        <end position="516"/>
    </location>
</feature>
<evidence type="ECO:0000313" key="8">
    <source>
        <dbReference type="EMBL" id="CAH8362096.1"/>
    </source>
</evidence>
<dbReference type="GO" id="GO:0009908">
    <property type="term" value="P:flower development"/>
    <property type="evidence" value="ECO:0007669"/>
    <property type="project" value="UniProtKB-KW"/>
</dbReference>
<sequence length="580" mass="65413">MTRATTTVSWSRMVENEPPPHTPTLYCHVPPLITTKRKKDNEERYLLTTWRLDFSFMMEDTRSVASLMDSTSSKIQQLQKAFAELESQRAVTLNLKWNELEEHFHGLEKSLKRRFHELEDQEKEYETKTRKAQELLEKKKAAVEDKEKASLERLQKKRDAAVFAINSALDKYNNNNTPITITSVTDDNPDGTVQDVEVKAYPQLVKLCRDMDSTGLHKFVSDNRKNLASLKEEIPVALKAAANPATLVLDSLEGFYPTEEAATSDGKKDANLLGMRRTCVLLMECLSVLLSGLDSNYLAVVLSEDVRNRAKGIAEGWNPLLETLEMDAGNGNSLEAHAFLQLLASFGIVSDFEEDELLKLIPMVSRRRQAAELCRSLGLSAKMHGVIEVLVKSGKQIDAVNLAFAFELTEQFPPVELLKSYLTEATRSSSQGNASPAVQDEFNERELTGLKAVIKCVEEHNLEEQYPVEPLHKRILQLEKAKAEKKRATEPTKPQTKRPRGPQPRVTDNNNSNNKTGYGRVIPERYPQYVYDNRPFLNGPIMAPQAPPPPQTYSFSPAAVHGNFYGNCYQYQAPPPAYFH</sequence>
<gene>
    <name evidence="8" type="ORF">ERUC_LOCUS27852</name>
</gene>
<reference evidence="8 9" key="1">
    <citation type="submission" date="2022-03" db="EMBL/GenBank/DDBJ databases">
        <authorList>
            <person name="Macdonald S."/>
            <person name="Ahmed S."/>
            <person name="Newling K."/>
        </authorList>
    </citation>
    <scope>NUCLEOTIDE SEQUENCE [LARGE SCALE GENOMIC DNA]</scope>
</reference>
<dbReference type="Proteomes" id="UP001642260">
    <property type="component" value="Unassembled WGS sequence"/>
</dbReference>
<evidence type="ECO:0000256" key="6">
    <source>
        <dbReference type="SAM" id="Coils"/>
    </source>
</evidence>
<evidence type="ECO:0000256" key="2">
    <source>
        <dbReference type="ARBA" id="ARBA00022473"/>
    </source>
</evidence>
<keyword evidence="9" id="KW-1185">Reference proteome</keyword>